<evidence type="ECO:0000259" key="2">
    <source>
        <dbReference type="Pfam" id="PF05378"/>
    </source>
</evidence>
<dbReference type="RefSeq" id="WP_189622546.1">
    <property type="nucleotide sequence ID" value="NZ_BMZA01000033.1"/>
</dbReference>
<dbReference type="AlphaFoldDB" id="A0A918PQW4"/>
<dbReference type="GO" id="GO:0005829">
    <property type="term" value="C:cytosol"/>
    <property type="evidence" value="ECO:0007669"/>
    <property type="project" value="TreeGrafter"/>
</dbReference>
<evidence type="ECO:0000259" key="1">
    <source>
        <dbReference type="Pfam" id="PF01968"/>
    </source>
</evidence>
<gene>
    <name evidence="4" type="ORF">GCM10011614_34650</name>
</gene>
<keyword evidence="5" id="KW-1185">Reference proteome</keyword>
<reference evidence="4" key="1">
    <citation type="journal article" date="2014" name="Int. J. Syst. Evol. Microbiol.">
        <title>Complete genome sequence of Corynebacterium casei LMG S-19264T (=DSM 44701T), isolated from a smear-ripened cheese.</title>
        <authorList>
            <consortium name="US DOE Joint Genome Institute (JGI-PGF)"/>
            <person name="Walter F."/>
            <person name="Albersmeier A."/>
            <person name="Kalinowski J."/>
            <person name="Ruckert C."/>
        </authorList>
    </citation>
    <scope>NUCLEOTIDE SEQUENCE</scope>
    <source>
        <strain evidence="4">KCTC 32255</strain>
    </source>
</reference>
<dbReference type="InterPro" id="IPR002821">
    <property type="entry name" value="Hydantoinase_A"/>
</dbReference>
<dbReference type="InterPro" id="IPR045079">
    <property type="entry name" value="Oxoprolinase-like"/>
</dbReference>
<comment type="caution">
    <text evidence="4">The sequence shown here is derived from an EMBL/GenBank/DDBJ whole genome shotgun (WGS) entry which is preliminary data.</text>
</comment>
<feature type="domain" description="Hydantoinase/oxoprolinase N-terminal" evidence="2">
    <location>
        <begin position="5"/>
        <end position="183"/>
    </location>
</feature>
<proteinExistence type="predicted"/>
<dbReference type="Proteomes" id="UP000648075">
    <property type="component" value="Unassembled WGS sequence"/>
</dbReference>
<feature type="domain" description="Hydantoinase A/oxoprolinase" evidence="1">
    <location>
        <begin position="210"/>
        <end position="490"/>
    </location>
</feature>
<dbReference type="PANTHER" id="PTHR11365">
    <property type="entry name" value="5-OXOPROLINASE RELATED"/>
    <property type="match status" value="1"/>
</dbReference>
<evidence type="ECO:0000259" key="3">
    <source>
        <dbReference type="Pfam" id="PF19278"/>
    </source>
</evidence>
<dbReference type="InterPro" id="IPR049517">
    <property type="entry name" value="ACX-like_C"/>
</dbReference>
<sequence>MNLVIGVDVGGTFTDVVCSDGESTWRAKFPTNPQRFADGVLGGIGRIGEQIDASPEQVIANTVRFGLGTTAVTNVLATRKGRNVGVLTTQGFEDELHTARNKRIGEHGWLMKPWNPVPRPRIRGMAERIDRNGDVISPIDPEEVRAAAKELIEREGVDAFAISFLWSFKNGAHEKTAAEVIKSTWPDLPVFCGSELHPIMREYERTTLAMLNAFTAGALDGVEELENTLIEMGLKVPLMLLHSGGGTMSSAEARRTPMALASSGPAAGATAAAEVAMVAGIPDALCCDMGGTSVDVAVVRSGYAERSQRIEIEGITTALAAVDVESIGSGGGSIAWIDSRGLLRVGPISARANPGPVCYGRGGTQPTVTDAMILLGYIDPAAFMGGKMKLDVEGAREACAKLGEKLGYSAIETAYGIREIALAEMGKAVRARISSGGLDPRQYGVIAFGGSGSLFAPPIAQELGFAACLTPRVASVLSAYGAATADLRSERMVPVDQSLPLSDGSALDLLERLIETIRKELESQGVAEADRRYSFEADLRFRRQKSELTVSIQKEDLQGDRLIEIFRREYTARNGANSMARNAPIELSTLRVIGEGKSIRASLPKDLPAAQTSHLEPDTHRLVWTTRNEQASIPVYDMEKVRLNHAIQGPALLDTVDTTLWVPANSTVSLTQGQTLVTRFNASQDR</sequence>
<dbReference type="InterPro" id="IPR008040">
    <property type="entry name" value="Hydant_A_N"/>
</dbReference>
<protein>
    <submittedName>
        <fullName evidence="4">Methylhydantoinase</fullName>
    </submittedName>
</protein>
<dbReference type="GO" id="GO:0017168">
    <property type="term" value="F:5-oxoprolinase (ATP-hydrolyzing) activity"/>
    <property type="evidence" value="ECO:0007669"/>
    <property type="project" value="TreeGrafter"/>
</dbReference>
<feature type="domain" description="Acetophenone carboxylase-like C-terminal" evidence="3">
    <location>
        <begin position="511"/>
        <end position="671"/>
    </location>
</feature>
<dbReference type="Pfam" id="PF05378">
    <property type="entry name" value="Hydant_A_N"/>
    <property type="match status" value="1"/>
</dbReference>
<evidence type="ECO:0000313" key="4">
    <source>
        <dbReference type="EMBL" id="GGZ17172.1"/>
    </source>
</evidence>
<dbReference type="EMBL" id="BMZA01000033">
    <property type="protein sequence ID" value="GGZ17172.1"/>
    <property type="molecule type" value="Genomic_DNA"/>
</dbReference>
<evidence type="ECO:0000313" key="5">
    <source>
        <dbReference type="Proteomes" id="UP000648075"/>
    </source>
</evidence>
<organism evidence="4 5">
    <name type="scientific">Novosphingobium colocasiae</name>
    <dbReference type="NCBI Taxonomy" id="1256513"/>
    <lineage>
        <taxon>Bacteria</taxon>
        <taxon>Pseudomonadati</taxon>
        <taxon>Pseudomonadota</taxon>
        <taxon>Alphaproteobacteria</taxon>
        <taxon>Sphingomonadales</taxon>
        <taxon>Sphingomonadaceae</taxon>
        <taxon>Novosphingobium</taxon>
    </lineage>
</organism>
<reference evidence="4" key="2">
    <citation type="submission" date="2020-09" db="EMBL/GenBank/DDBJ databases">
        <authorList>
            <person name="Sun Q."/>
            <person name="Kim S."/>
        </authorList>
    </citation>
    <scope>NUCLEOTIDE SEQUENCE</scope>
    <source>
        <strain evidence="4">KCTC 32255</strain>
    </source>
</reference>
<dbReference type="PANTHER" id="PTHR11365:SF23">
    <property type="entry name" value="HYPOTHETICAL 5-OXOPROLINASE (EUROFUNG)-RELATED"/>
    <property type="match status" value="1"/>
</dbReference>
<accession>A0A918PQW4</accession>
<name>A0A918PQW4_9SPHN</name>
<dbReference type="GO" id="GO:0006749">
    <property type="term" value="P:glutathione metabolic process"/>
    <property type="evidence" value="ECO:0007669"/>
    <property type="project" value="TreeGrafter"/>
</dbReference>
<dbReference type="InterPro" id="IPR043129">
    <property type="entry name" value="ATPase_NBD"/>
</dbReference>
<dbReference type="SUPFAM" id="SSF53067">
    <property type="entry name" value="Actin-like ATPase domain"/>
    <property type="match status" value="1"/>
</dbReference>
<dbReference type="Pfam" id="PF01968">
    <property type="entry name" value="Hydantoinase_A"/>
    <property type="match status" value="1"/>
</dbReference>
<dbReference type="Pfam" id="PF19278">
    <property type="entry name" value="Hydant_A_C"/>
    <property type="match status" value="1"/>
</dbReference>